<organism evidence="2 3">
    <name type="scientific">Somion occarium</name>
    <dbReference type="NCBI Taxonomy" id="3059160"/>
    <lineage>
        <taxon>Eukaryota</taxon>
        <taxon>Fungi</taxon>
        <taxon>Dikarya</taxon>
        <taxon>Basidiomycota</taxon>
        <taxon>Agaricomycotina</taxon>
        <taxon>Agaricomycetes</taxon>
        <taxon>Polyporales</taxon>
        <taxon>Cerrenaceae</taxon>
        <taxon>Somion</taxon>
    </lineage>
</organism>
<feature type="compositionally biased region" description="Polar residues" evidence="1">
    <location>
        <begin position="1323"/>
        <end position="1339"/>
    </location>
</feature>
<gene>
    <name evidence="2" type="ORF">GFSPODELE1_LOCUS8997</name>
</gene>
<proteinExistence type="predicted"/>
<feature type="region of interest" description="Disordered" evidence="1">
    <location>
        <begin position="1"/>
        <end position="32"/>
    </location>
</feature>
<accession>A0ABP1DYF5</accession>
<feature type="region of interest" description="Disordered" evidence="1">
    <location>
        <begin position="1373"/>
        <end position="1440"/>
    </location>
</feature>
<evidence type="ECO:0000313" key="3">
    <source>
        <dbReference type="Proteomes" id="UP001497453"/>
    </source>
</evidence>
<feature type="compositionally biased region" description="Polar residues" evidence="1">
    <location>
        <begin position="1376"/>
        <end position="1391"/>
    </location>
</feature>
<protein>
    <recommendedName>
        <fullName evidence="4">Telomere-associated protein Rif1 N-terminal domain-containing protein</fullName>
    </recommendedName>
</protein>
<feature type="compositionally biased region" description="Low complexity" evidence="1">
    <location>
        <begin position="1499"/>
        <end position="1511"/>
    </location>
</feature>
<evidence type="ECO:0008006" key="4">
    <source>
        <dbReference type="Google" id="ProtNLM"/>
    </source>
</evidence>
<feature type="region of interest" description="Disordered" evidence="1">
    <location>
        <begin position="1493"/>
        <end position="1525"/>
    </location>
</feature>
<reference evidence="3" key="1">
    <citation type="submission" date="2024-04" db="EMBL/GenBank/DDBJ databases">
        <authorList>
            <person name="Shaw F."/>
            <person name="Minotto A."/>
        </authorList>
    </citation>
    <scope>NUCLEOTIDE SEQUENCE [LARGE SCALE GENOMIC DNA]</scope>
</reference>
<dbReference type="Proteomes" id="UP001497453">
    <property type="component" value="Chromosome 7"/>
</dbReference>
<evidence type="ECO:0000313" key="2">
    <source>
        <dbReference type="EMBL" id="CAL1712795.1"/>
    </source>
</evidence>
<dbReference type="EMBL" id="OZ037950">
    <property type="protein sequence ID" value="CAL1712795.1"/>
    <property type="molecule type" value="Genomic_DNA"/>
</dbReference>
<dbReference type="InterPro" id="IPR016024">
    <property type="entry name" value="ARM-type_fold"/>
</dbReference>
<feature type="compositionally biased region" description="Polar residues" evidence="1">
    <location>
        <begin position="758"/>
        <end position="772"/>
    </location>
</feature>
<feature type="compositionally biased region" description="Low complexity" evidence="1">
    <location>
        <begin position="1423"/>
        <end position="1439"/>
    </location>
</feature>
<feature type="region of interest" description="Disordered" evidence="1">
    <location>
        <begin position="1276"/>
        <end position="1356"/>
    </location>
</feature>
<name>A0ABP1DYF5_9APHY</name>
<keyword evidence="3" id="KW-1185">Reference proteome</keyword>
<feature type="region of interest" description="Disordered" evidence="1">
    <location>
        <begin position="750"/>
        <end position="772"/>
    </location>
</feature>
<feature type="region of interest" description="Disordered" evidence="1">
    <location>
        <begin position="1165"/>
        <end position="1264"/>
    </location>
</feature>
<feature type="compositionally biased region" description="Basic and acidic residues" evidence="1">
    <location>
        <begin position="1242"/>
        <end position="1259"/>
    </location>
</feature>
<dbReference type="SUPFAM" id="SSF48371">
    <property type="entry name" value="ARM repeat"/>
    <property type="match status" value="1"/>
</dbReference>
<evidence type="ECO:0000256" key="1">
    <source>
        <dbReference type="SAM" id="MobiDB-lite"/>
    </source>
</evidence>
<feature type="compositionally biased region" description="Basic and acidic residues" evidence="1">
    <location>
        <begin position="1291"/>
        <end position="1302"/>
    </location>
</feature>
<sequence length="1551" mass="170892">MFLSSGGSLPTPPGTSHRREKENRLPEFSTPSGSRVVWAEKNDYRLLETTPLNTFSVQASGSRKPPAKSILKKTSLSVLLPIVDENEREATPEPSDPLVDLHYLDGPVSRVLAPNATLRDLIEAYSILGARIRSSVSDSIEGDASWPLFQPLRTNRDAFIAAAERDLGRALEDPLRRFINDSLEDEPVCEEISMLPSPKDSPRKKRGMTAEQVKHARDLCTTSHAVLKLLGTIFTLPAVRNLFTDAQLGTLLTAVLAIPLAQELPTPNARKTCALAIWVLQAQRLPEEVLTPAAPRIAYAIRRGLDGELGKEGKKGAVSDGLKAIHELSTCYPTVFVPVFADLLPSIFAHLIGPVMQMRAQACHALGGLALGSASLPSSSHSTHSTLAAYVADFLLTPPKLSPSKKGSPLDDPFIIRTLRATLKATDPKTAAGGPVWALCVMAHFIVLLRTKVFTEDKVMKCFAGLFAVAIRQTKSSVRGLACLVWRCMTWAYFQPVLKLPRTDQTDAESEEEVWVSEDDVEQEEHDRASMVHHFKTVTSVVDLGAGSAMVCALLGTSPAPDHLEDEETMLRLALNLLKMMAKKGGAGCRDALETLSQLVSTNNTLDRSEWHIGRLLPRSLFEPNPGLLTAEYKTLATAVRPLFSESAEMEDVRNLTKEEIGLQWVFDSVINIWKEGLRQLKSVVITDGLPEEIREIWTNVLKRRYEFLAGQGDDSAQQDLAGRAVNVLAEILLDDDFAFELEEEGGGELILPPAPSPSNGQKHQKTQPPSTSPLHVKLALKLTLVQELWNVVVDVFSDHLDNVAPHFVTFLIREEKVLVGNVDGVDEAHEQWASLCARVCFACDISELDVFWEGRQCSRKRRREWQWSTAVKSLVWNQFLKRWQFGEMQWEMGALLLTVPFRTACAWELSNEELKVWEECLDLTINKALDSGVDTVSVLDKVAAYILSDHSPTVTAGSHVADVLLSHLDLSEIRQLPSEVFEFVNDVLLTSYPPAPRDLIKSIWLLRTLTNTIAAAEQFVGTIFETIAEGVATWIIDDHEVLSAEYSPEVTHLYQTILLSAQTLPSSVKTLDTLAPMLHAAFVGAGSKHADVKASFDDFWQAKFAETSEPEDGWPEKIVMCLQVVYPSSIEPEAERLETEEVEEQLACLESEDDIARALSPEIEIDPSLLQEPFDLSPSKRAQNGTRDDPIELTTPISSPRMLTPSRPRTTSLPELSLLLQPAGTPPSSPRRQPVTPKKTPRSEARLSARGVSDKENRSPLPNITSVMERILNSAPASPSMVPAHSKKRSLPDANDHEPAVKRQRKLYSSTSGSVRFASEASPATSTSFAKPDTSTEPQLDKSASALPKRSGKRKSEFMDAVEVFTYKEVRRRTSSLTEPRPGSSSSSQVPLRRTRSATKLSAEPNLFQQISNSSKKRRRVSSGSLSSNGSRSSSPLRAVRHMVTEVAGSDDSLMLATPSKHLQSEPSSDDDPWLGQVTPHRLVSPAMRRVQDHDFSDPPSDDSILSASPTSERQARRSGAPMSSAMKTRLNAYNAHRPPLARLSLCEDI</sequence>